<dbReference type="PANTHER" id="PTHR10773">
    <property type="entry name" value="DNA-DIRECTED RNA POLYMERASES I, II, AND III SUBUNIT RPABC2"/>
    <property type="match status" value="1"/>
</dbReference>
<dbReference type="InterPro" id="IPR057191">
    <property type="entry name" value="DUF7869"/>
</dbReference>
<comment type="caution">
    <text evidence="2">The sequence shown here is derived from an EMBL/GenBank/DDBJ whole genome shotgun (WGS) entry which is preliminary data.</text>
</comment>
<gene>
    <name evidence="2" type="ORF">PR048_015377</name>
</gene>
<dbReference type="Proteomes" id="UP001159363">
    <property type="component" value="Chromosome 4"/>
</dbReference>
<organism evidence="2 3">
    <name type="scientific">Dryococelus australis</name>
    <dbReference type="NCBI Taxonomy" id="614101"/>
    <lineage>
        <taxon>Eukaryota</taxon>
        <taxon>Metazoa</taxon>
        <taxon>Ecdysozoa</taxon>
        <taxon>Arthropoda</taxon>
        <taxon>Hexapoda</taxon>
        <taxon>Insecta</taxon>
        <taxon>Pterygota</taxon>
        <taxon>Neoptera</taxon>
        <taxon>Polyneoptera</taxon>
        <taxon>Phasmatodea</taxon>
        <taxon>Verophasmatodea</taxon>
        <taxon>Anareolatae</taxon>
        <taxon>Phasmatidae</taxon>
        <taxon>Eurycanthinae</taxon>
        <taxon>Dryococelus</taxon>
    </lineage>
</organism>
<accession>A0ABQ9HGS8</accession>
<dbReference type="PANTHER" id="PTHR10773:SF19">
    <property type="match status" value="1"/>
</dbReference>
<feature type="domain" description="DUF7869" evidence="1">
    <location>
        <begin position="277"/>
        <end position="340"/>
    </location>
</feature>
<evidence type="ECO:0000313" key="2">
    <source>
        <dbReference type="EMBL" id="KAJ8883533.1"/>
    </source>
</evidence>
<keyword evidence="3" id="KW-1185">Reference proteome</keyword>
<sequence>MHNKNNRGPKKNVWYLLYQNIDMQLLVVTRSHNNAFYFEFEGSRTRVCKTFFMNMSYVSSKMVYSTCKKKKNIEGIVEKDGRGRHGNCGRAVEPDLKAFIRELIESFPTLDAHYCRELIQKKVYLRESEFGYNVHDTKCMEVERPYGKQHMYESIFNTEYNISFQQPKKDQCSRCEPFKNLNEEDKLEHKELFYIHKLEKELSRNGKELDIHMASENNTQVVCFDMQAVLPVPCVDANLFYYKHGLSCYNFTVYNIVKKQRTLLLLALRYIYNYLRSFPTEHVVFYCDNCAGQNRSKFMTALFIHCLLNIREIESITQRFLVVGHMQNEGDAMHTLIERERKRALRGGRIYVPGQIILIIQLAK</sequence>
<dbReference type="EMBL" id="JARBHB010000005">
    <property type="protein sequence ID" value="KAJ8883533.1"/>
    <property type="molecule type" value="Genomic_DNA"/>
</dbReference>
<reference evidence="2 3" key="1">
    <citation type="submission" date="2023-02" db="EMBL/GenBank/DDBJ databases">
        <title>LHISI_Scaffold_Assembly.</title>
        <authorList>
            <person name="Stuart O.P."/>
            <person name="Cleave R."/>
            <person name="Magrath M.J.L."/>
            <person name="Mikheyev A.S."/>
        </authorList>
    </citation>
    <scope>NUCLEOTIDE SEQUENCE [LARGE SCALE GENOMIC DNA]</scope>
    <source>
        <strain evidence="2">Daus_M_001</strain>
        <tissue evidence="2">Leg muscle</tissue>
    </source>
</reference>
<protein>
    <recommendedName>
        <fullName evidence="1">DUF7869 domain-containing protein</fullName>
    </recommendedName>
</protein>
<evidence type="ECO:0000259" key="1">
    <source>
        <dbReference type="Pfam" id="PF25273"/>
    </source>
</evidence>
<proteinExistence type="predicted"/>
<dbReference type="Pfam" id="PF25273">
    <property type="entry name" value="DUF7869"/>
    <property type="match status" value="1"/>
</dbReference>
<name>A0ABQ9HGS8_9NEOP</name>
<evidence type="ECO:0000313" key="3">
    <source>
        <dbReference type="Proteomes" id="UP001159363"/>
    </source>
</evidence>